<reference evidence="6" key="1">
    <citation type="submission" date="2023-06" db="EMBL/GenBank/DDBJ databases">
        <title>Survivors Of The Sea: Transcriptome response of Skeletonema marinoi to long-term dormancy.</title>
        <authorList>
            <person name="Pinder M.I.M."/>
            <person name="Kourtchenko O."/>
            <person name="Robertson E.K."/>
            <person name="Larsson T."/>
            <person name="Maumus F."/>
            <person name="Osuna-Cruz C.M."/>
            <person name="Vancaester E."/>
            <person name="Stenow R."/>
            <person name="Vandepoele K."/>
            <person name="Ploug H."/>
            <person name="Bruchert V."/>
            <person name="Godhe A."/>
            <person name="Topel M."/>
        </authorList>
    </citation>
    <scope>NUCLEOTIDE SEQUENCE</scope>
    <source>
        <strain evidence="6">R05AC</strain>
    </source>
</reference>
<keyword evidence="1" id="KW-0479">Metal-binding</keyword>
<accession>A0AAD8XYT1</accession>
<protein>
    <recommendedName>
        <fullName evidence="5">MYND-type domain-containing protein</fullName>
    </recommendedName>
</protein>
<dbReference type="AlphaFoldDB" id="A0AAD8XYT1"/>
<proteinExistence type="predicted"/>
<evidence type="ECO:0000256" key="4">
    <source>
        <dbReference type="PROSITE-ProRule" id="PRU00134"/>
    </source>
</evidence>
<dbReference type="Pfam" id="PF01753">
    <property type="entry name" value="zf-MYND"/>
    <property type="match status" value="1"/>
</dbReference>
<feature type="domain" description="MYND-type" evidence="5">
    <location>
        <begin position="213"/>
        <end position="253"/>
    </location>
</feature>
<keyword evidence="3" id="KW-0862">Zinc</keyword>
<dbReference type="Gene3D" id="6.10.140.2220">
    <property type="match status" value="1"/>
</dbReference>
<dbReference type="SUPFAM" id="SSF144232">
    <property type="entry name" value="HIT/MYND zinc finger-like"/>
    <property type="match status" value="1"/>
</dbReference>
<dbReference type="InterPro" id="IPR002893">
    <property type="entry name" value="Znf_MYND"/>
</dbReference>
<evidence type="ECO:0000313" key="6">
    <source>
        <dbReference type="EMBL" id="KAK1736232.1"/>
    </source>
</evidence>
<keyword evidence="7" id="KW-1185">Reference proteome</keyword>
<evidence type="ECO:0000256" key="1">
    <source>
        <dbReference type="ARBA" id="ARBA00022723"/>
    </source>
</evidence>
<dbReference type="EMBL" id="JATAAI010000029">
    <property type="protein sequence ID" value="KAK1736232.1"/>
    <property type="molecule type" value="Genomic_DNA"/>
</dbReference>
<evidence type="ECO:0000259" key="5">
    <source>
        <dbReference type="PROSITE" id="PS50865"/>
    </source>
</evidence>
<evidence type="ECO:0000256" key="3">
    <source>
        <dbReference type="ARBA" id="ARBA00022833"/>
    </source>
</evidence>
<dbReference type="GO" id="GO:0008270">
    <property type="term" value="F:zinc ion binding"/>
    <property type="evidence" value="ECO:0007669"/>
    <property type="project" value="UniProtKB-KW"/>
</dbReference>
<comment type="caution">
    <text evidence="6">The sequence shown here is derived from an EMBL/GenBank/DDBJ whole genome shotgun (WGS) entry which is preliminary data.</text>
</comment>
<dbReference type="PROSITE" id="PS50865">
    <property type="entry name" value="ZF_MYND_2"/>
    <property type="match status" value="1"/>
</dbReference>
<evidence type="ECO:0000313" key="7">
    <source>
        <dbReference type="Proteomes" id="UP001224775"/>
    </source>
</evidence>
<organism evidence="6 7">
    <name type="scientific">Skeletonema marinoi</name>
    <dbReference type="NCBI Taxonomy" id="267567"/>
    <lineage>
        <taxon>Eukaryota</taxon>
        <taxon>Sar</taxon>
        <taxon>Stramenopiles</taxon>
        <taxon>Ochrophyta</taxon>
        <taxon>Bacillariophyta</taxon>
        <taxon>Coscinodiscophyceae</taxon>
        <taxon>Thalassiosirophycidae</taxon>
        <taxon>Thalassiosirales</taxon>
        <taxon>Skeletonemataceae</taxon>
        <taxon>Skeletonema</taxon>
        <taxon>Skeletonema marinoi-dohrnii complex</taxon>
    </lineage>
</organism>
<sequence>MPSRKKAKGKARRAARVGKEEESQIVVPAANQRQEGSLEVMMQRLIFNSATPQYCKHGLASSPSTEEEICLEFIHTFIEEFTSKDGVVGSVTAAIEATLEATQEKFDDVYYSSKLETVVSILLASGTQLILDGDKHNARLYAVLAYFFQQWMEVQVKESKAICIWSKVYELHVADDHTLIQYYRKRISCSCLDKKYEEVKSVKKMGLCYNPKCSLPGRKMQRSKMFYCTRCCEVNYCSVECQKNDWKKHRQFCNRIVAKKAAFNTSKQS</sequence>
<gene>
    <name evidence="6" type="ORF">QTG54_012832</name>
</gene>
<keyword evidence="2 4" id="KW-0863">Zinc-finger</keyword>
<dbReference type="Proteomes" id="UP001224775">
    <property type="component" value="Unassembled WGS sequence"/>
</dbReference>
<name>A0AAD8XYT1_9STRA</name>
<evidence type="ECO:0000256" key="2">
    <source>
        <dbReference type="ARBA" id="ARBA00022771"/>
    </source>
</evidence>